<feature type="coiled-coil region" evidence="1">
    <location>
        <begin position="180"/>
        <end position="207"/>
    </location>
</feature>
<keyword evidence="1" id="KW-0175">Coiled coil</keyword>
<dbReference type="STRING" id="41431.PCC8801_3263"/>
<accession>B7JYD4</accession>
<keyword evidence="4" id="KW-1185">Reference proteome</keyword>
<dbReference type="InterPro" id="IPR050469">
    <property type="entry name" value="Diguanylate_Cyclase"/>
</dbReference>
<gene>
    <name evidence="3" type="ordered locus">PCC8801_3263</name>
</gene>
<dbReference type="PANTHER" id="PTHR45138:SF9">
    <property type="entry name" value="DIGUANYLATE CYCLASE DGCM-RELATED"/>
    <property type="match status" value="1"/>
</dbReference>
<evidence type="ECO:0000313" key="4">
    <source>
        <dbReference type="Proteomes" id="UP000008204"/>
    </source>
</evidence>
<dbReference type="EMBL" id="CP001287">
    <property type="protein sequence ID" value="ACK67236.1"/>
    <property type="molecule type" value="Genomic_DNA"/>
</dbReference>
<dbReference type="CDD" id="cd01949">
    <property type="entry name" value="GGDEF"/>
    <property type="match status" value="1"/>
</dbReference>
<evidence type="ECO:0000256" key="1">
    <source>
        <dbReference type="SAM" id="Coils"/>
    </source>
</evidence>
<reference evidence="4" key="1">
    <citation type="journal article" date="2011" name="MBio">
        <title>Novel metabolic attributes of the genus Cyanothece, comprising a group of unicellular nitrogen-fixing Cyanobacteria.</title>
        <authorList>
            <person name="Bandyopadhyay A."/>
            <person name="Elvitigala T."/>
            <person name="Welsh E."/>
            <person name="Stockel J."/>
            <person name="Liberton M."/>
            <person name="Min H."/>
            <person name="Sherman L.A."/>
            <person name="Pakrasi H.B."/>
        </authorList>
    </citation>
    <scope>NUCLEOTIDE SEQUENCE [LARGE SCALE GENOMIC DNA]</scope>
    <source>
        <strain evidence="4">PCC 8801</strain>
    </source>
</reference>
<dbReference type="PANTHER" id="PTHR45138">
    <property type="entry name" value="REGULATORY COMPONENTS OF SENSORY TRANSDUCTION SYSTEM"/>
    <property type="match status" value="1"/>
</dbReference>
<dbReference type="PROSITE" id="PS50887">
    <property type="entry name" value="GGDEF"/>
    <property type="match status" value="1"/>
</dbReference>
<dbReference type="eggNOG" id="COG2203">
    <property type="taxonomic scope" value="Bacteria"/>
</dbReference>
<feature type="domain" description="GGDEF" evidence="2">
    <location>
        <begin position="235"/>
        <end position="367"/>
    </location>
</feature>
<dbReference type="InterPro" id="IPR003018">
    <property type="entry name" value="GAF"/>
</dbReference>
<evidence type="ECO:0000313" key="3">
    <source>
        <dbReference type="EMBL" id="ACK67236.1"/>
    </source>
</evidence>
<dbReference type="InterPro" id="IPR029016">
    <property type="entry name" value="GAF-like_dom_sf"/>
</dbReference>
<dbReference type="SMART" id="SM00065">
    <property type="entry name" value="GAF"/>
    <property type="match status" value="1"/>
</dbReference>
<dbReference type="AlphaFoldDB" id="B7JYD4"/>
<dbReference type="eggNOG" id="COG3706">
    <property type="taxonomic scope" value="Bacteria"/>
</dbReference>
<dbReference type="SMART" id="SM00267">
    <property type="entry name" value="GGDEF"/>
    <property type="match status" value="1"/>
</dbReference>
<name>B7JYD4_RIPO1</name>
<dbReference type="Gene3D" id="3.30.450.40">
    <property type="match status" value="1"/>
</dbReference>
<dbReference type="SUPFAM" id="SSF55073">
    <property type="entry name" value="Nucleotide cyclase"/>
    <property type="match status" value="1"/>
</dbReference>
<evidence type="ECO:0000259" key="2">
    <source>
        <dbReference type="PROSITE" id="PS50887"/>
    </source>
</evidence>
<dbReference type="OrthoDB" id="9812358at2"/>
<dbReference type="Pfam" id="PF00990">
    <property type="entry name" value="GGDEF"/>
    <property type="match status" value="1"/>
</dbReference>
<dbReference type="InterPro" id="IPR000160">
    <property type="entry name" value="GGDEF_dom"/>
</dbReference>
<proteinExistence type="predicted"/>
<dbReference type="KEGG" id="cyp:PCC8801_3263"/>
<dbReference type="RefSeq" id="WP_012596497.1">
    <property type="nucleotide sequence ID" value="NC_011726.1"/>
</dbReference>
<organism evidence="3 4">
    <name type="scientific">Rippkaea orientalis (strain PCC 8801 / RF-1)</name>
    <name type="common">Cyanothece sp. (strain PCC 8801)</name>
    <dbReference type="NCBI Taxonomy" id="41431"/>
    <lineage>
        <taxon>Bacteria</taxon>
        <taxon>Bacillati</taxon>
        <taxon>Cyanobacteriota</taxon>
        <taxon>Cyanophyceae</taxon>
        <taxon>Oscillatoriophycideae</taxon>
        <taxon>Chroococcales</taxon>
        <taxon>Aphanothecaceae</taxon>
        <taxon>Rippkaea</taxon>
        <taxon>Rippkaea orientalis</taxon>
    </lineage>
</organism>
<dbReference type="GO" id="GO:0052621">
    <property type="term" value="F:diguanylate cyclase activity"/>
    <property type="evidence" value="ECO:0007669"/>
    <property type="project" value="TreeGrafter"/>
</dbReference>
<dbReference type="NCBIfam" id="TIGR00254">
    <property type="entry name" value="GGDEF"/>
    <property type="match status" value="1"/>
</dbReference>
<dbReference type="Gene3D" id="3.30.70.270">
    <property type="match status" value="1"/>
</dbReference>
<dbReference type="Proteomes" id="UP000008204">
    <property type="component" value="Chromosome"/>
</dbReference>
<dbReference type="InterPro" id="IPR043128">
    <property type="entry name" value="Rev_trsase/Diguanyl_cyclase"/>
</dbReference>
<sequence>MRGQTISKYAAQIEDLIVIVQKLSLARNLETVMNIVKQSARQLTQSDGATFILRDGENCHYVDEDAIAPLWKGRRFPLRICIGGWTMNNRQSAIIYDIAQDSRIPYEAYEPTFVKSLLTAPIRQIDPIGAIGIYWSDYHQPSSEEIKLLQALADSTAIAMENVQLYSELEERVKQRTTQLQVMNEHLREEIIERHKAEEEVRQLSLTDELTQLSNRRGFNFLAQRELDNAHRRSYYSTLFFIDLDGLKPTNDTYGHELGDQMIKDAAHILKQTFRETDIIARLGGDEFAILTAAEEDDHSQEIGDRLLDNITNFNSRSQQHYQVSFSIGQVTYNPNSDESLDSLLVRGDQAMYLHKKNKKRIEREDTK</sequence>
<dbReference type="GO" id="GO:0005886">
    <property type="term" value="C:plasma membrane"/>
    <property type="evidence" value="ECO:0007669"/>
    <property type="project" value="TreeGrafter"/>
</dbReference>
<dbReference type="HOGENOM" id="CLU_041409_0_0_3"/>
<dbReference type="GO" id="GO:1902201">
    <property type="term" value="P:negative regulation of bacterial-type flagellum-dependent cell motility"/>
    <property type="evidence" value="ECO:0007669"/>
    <property type="project" value="TreeGrafter"/>
</dbReference>
<dbReference type="GO" id="GO:0043709">
    <property type="term" value="P:cell adhesion involved in single-species biofilm formation"/>
    <property type="evidence" value="ECO:0007669"/>
    <property type="project" value="TreeGrafter"/>
</dbReference>
<dbReference type="SUPFAM" id="SSF55781">
    <property type="entry name" value="GAF domain-like"/>
    <property type="match status" value="1"/>
</dbReference>
<dbReference type="Pfam" id="PF13185">
    <property type="entry name" value="GAF_2"/>
    <property type="match status" value="1"/>
</dbReference>
<dbReference type="InterPro" id="IPR029787">
    <property type="entry name" value="Nucleotide_cyclase"/>
</dbReference>
<protein>
    <submittedName>
        <fullName evidence="3">Diguanylate cyclase with GAF sensor</fullName>
    </submittedName>
</protein>